<dbReference type="Gene3D" id="3.40.250.10">
    <property type="entry name" value="Rhodanese-like domain"/>
    <property type="match status" value="1"/>
</dbReference>
<dbReference type="InterPro" id="IPR001763">
    <property type="entry name" value="Rhodanese-like_dom"/>
</dbReference>
<dbReference type="Pfam" id="PF17773">
    <property type="entry name" value="UPF0176_N"/>
    <property type="match status" value="1"/>
</dbReference>
<dbReference type="InterPro" id="IPR040503">
    <property type="entry name" value="TRHO_N"/>
</dbReference>
<dbReference type="EMBL" id="BAAANO010000027">
    <property type="protein sequence ID" value="GAA2012963.1"/>
    <property type="molecule type" value="Genomic_DNA"/>
</dbReference>
<dbReference type="InterPro" id="IPR036873">
    <property type="entry name" value="Rhodanese-like_dom_sf"/>
</dbReference>
<proteinExistence type="inferred from homology"/>
<dbReference type="PANTHER" id="PTHR43268">
    <property type="entry name" value="THIOSULFATE SULFURTRANSFERASE/RHODANESE-LIKE DOMAIN-CONTAINING PROTEIN 2"/>
    <property type="match status" value="1"/>
</dbReference>
<comment type="caution">
    <text evidence="4">The sequence shown here is derived from an EMBL/GenBank/DDBJ whole genome shotgun (WGS) entry which is preliminary data.</text>
</comment>
<evidence type="ECO:0000313" key="4">
    <source>
        <dbReference type="EMBL" id="GAA2012963.1"/>
    </source>
</evidence>
<dbReference type="SMART" id="SM00450">
    <property type="entry name" value="RHOD"/>
    <property type="match status" value="1"/>
</dbReference>
<name>A0ABP5F0E8_9MICO</name>
<dbReference type="NCBIfam" id="NF001134">
    <property type="entry name" value="PRK00142.1-2"/>
    <property type="match status" value="1"/>
</dbReference>
<dbReference type="InterPro" id="IPR020936">
    <property type="entry name" value="TrhO"/>
</dbReference>
<keyword evidence="5" id="KW-1185">Reference proteome</keyword>
<evidence type="ECO:0000313" key="5">
    <source>
        <dbReference type="Proteomes" id="UP001500755"/>
    </source>
</evidence>
<feature type="region of interest" description="Disordered" evidence="2">
    <location>
        <begin position="319"/>
        <end position="342"/>
    </location>
</feature>
<accession>A0ABP5F0E8</accession>
<keyword evidence="1" id="KW-0819">tRNA processing</keyword>
<evidence type="ECO:0000256" key="1">
    <source>
        <dbReference type="HAMAP-Rule" id="MF_00469"/>
    </source>
</evidence>
<evidence type="ECO:0000259" key="3">
    <source>
        <dbReference type="PROSITE" id="PS50206"/>
    </source>
</evidence>
<dbReference type="PROSITE" id="PS50206">
    <property type="entry name" value="RHODANESE_3"/>
    <property type="match status" value="1"/>
</dbReference>
<dbReference type="CDD" id="cd01518">
    <property type="entry name" value="RHOD_YceA"/>
    <property type="match status" value="1"/>
</dbReference>
<comment type="catalytic activity">
    <reaction evidence="1">
        <text>uridine(34) in tRNA + AH2 + O2 = 5-hydroxyuridine(34) in tRNA + A + H2O</text>
        <dbReference type="Rhea" id="RHEA:64224"/>
        <dbReference type="Rhea" id="RHEA-COMP:11727"/>
        <dbReference type="Rhea" id="RHEA-COMP:13381"/>
        <dbReference type="ChEBI" id="CHEBI:13193"/>
        <dbReference type="ChEBI" id="CHEBI:15377"/>
        <dbReference type="ChEBI" id="CHEBI:15379"/>
        <dbReference type="ChEBI" id="CHEBI:17499"/>
        <dbReference type="ChEBI" id="CHEBI:65315"/>
        <dbReference type="ChEBI" id="CHEBI:136877"/>
    </reaction>
</comment>
<gene>
    <name evidence="1" type="primary">trhO</name>
    <name evidence="4" type="ORF">GCM10009755_25740</name>
</gene>
<dbReference type="Pfam" id="PF12368">
    <property type="entry name" value="Rhodanese_C"/>
    <property type="match status" value="1"/>
</dbReference>
<dbReference type="Proteomes" id="UP001500755">
    <property type="component" value="Unassembled WGS sequence"/>
</dbReference>
<dbReference type="SUPFAM" id="SSF52821">
    <property type="entry name" value="Rhodanese/Cell cycle control phosphatase"/>
    <property type="match status" value="1"/>
</dbReference>
<dbReference type="EC" id="1.14.-.-" evidence="1"/>
<keyword evidence="1" id="KW-0560">Oxidoreductase</keyword>
<reference evidence="5" key="1">
    <citation type="journal article" date="2019" name="Int. J. Syst. Evol. Microbiol.">
        <title>The Global Catalogue of Microorganisms (GCM) 10K type strain sequencing project: providing services to taxonomists for standard genome sequencing and annotation.</title>
        <authorList>
            <consortium name="The Broad Institute Genomics Platform"/>
            <consortium name="The Broad Institute Genome Sequencing Center for Infectious Disease"/>
            <person name="Wu L."/>
            <person name="Ma J."/>
        </authorList>
    </citation>
    <scope>NUCLEOTIDE SEQUENCE [LARGE SCALE GENOMIC DNA]</scope>
    <source>
        <strain evidence="5">JCM 14546</strain>
    </source>
</reference>
<dbReference type="InterPro" id="IPR022111">
    <property type="entry name" value="Rhodanese_C"/>
</dbReference>
<feature type="domain" description="Rhodanese" evidence="3">
    <location>
        <begin position="153"/>
        <end position="248"/>
    </location>
</feature>
<dbReference type="PANTHER" id="PTHR43268:SF6">
    <property type="entry name" value="THIOSULFATE SULFURTRANSFERASE_RHODANESE-LIKE DOMAIN-CONTAINING PROTEIN 2"/>
    <property type="match status" value="1"/>
</dbReference>
<comment type="similarity">
    <text evidence="1">Belongs to the TrhO family.</text>
</comment>
<protein>
    <recommendedName>
        <fullName evidence="1">tRNA uridine(34) hydroxylase</fullName>
        <ecNumber evidence="1">1.14.-.-</ecNumber>
    </recommendedName>
    <alternativeName>
        <fullName evidence="1">tRNA hydroxylation protein O</fullName>
    </alternativeName>
</protein>
<dbReference type="Gene3D" id="3.30.70.100">
    <property type="match status" value="1"/>
</dbReference>
<comment type="function">
    <text evidence="1">Catalyzes oxygen-dependent 5-hydroxyuridine (ho5U) modification at position 34 in tRNAs.</text>
</comment>
<organism evidence="4 5">
    <name type="scientific">Brevibacterium samyangense</name>
    <dbReference type="NCBI Taxonomy" id="366888"/>
    <lineage>
        <taxon>Bacteria</taxon>
        <taxon>Bacillati</taxon>
        <taxon>Actinomycetota</taxon>
        <taxon>Actinomycetes</taxon>
        <taxon>Micrococcales</taxon>
        <taxon>Brevibacteriaceae</taxon>
        <taxon>Brevibacterium</taxon>
    </lineage>
</organism>
<sequence>MRAGVGPREHWEVDRSGATKIFSMAVHKIVLFYVFTPLADPEAVRLWQHALAESCGLKGRVIVSPDGINATVGGEIDDVKKYVRVTKSYAPFKKADIKWSTGTGDDFPRLSVKVRPELVTFKAPDTITVTEDGVQGGGTHLKPGALHKLVEERGDDVVFFDGRNAMEAEIGRFRGAIVPETDTTRDFIEEIDSGKYDHLKDKPIVTYCTGGIRCEVLSVLMKNRGFEEVYQVDGGIVRYAETFGTSGLWDGSLYVFDKRMHVEYGENVKSLGSCAECGEPTPIYVNCANEECRKQFLRCETCTDKGAHPFCGDCVPTGAPAESSPEPTAGFTPEPSAEALAP</sequence>
<dbReference type="HAMAP" id="MF_00469">
    <property type="entry name" value="TrhO"/>
    <property type="match status" value="1"/>
</dbReference>
<dbReference type="Pfam" id="PF00581">
    <property type="entry name" value="Rhodanese"/>
    <property type="match status" value="1"/>
</dbReference>
<evidence type="ECO:0000256" key="2">
    <source>
        <dbReference type="SAM" id="MobiDB-lite"/>
    </source>
</evidence>